<keyword evidence="3" id="KW-1185">Reference proteome</keyword>
<feature type="domain" description="N-acetyltransferase" evidence="1">
    <location>
        <begin position="1"/>
        <end position="95"/>
    </location>
</feature>
<evidence type="ECO:0000313" key="2">
    <source>
        <dbReference type="EMBL" id="WRL66945.1"/>
    </source>
</evidence>
<evidence type="ECO:0000313" key="3">
    <source>
        <dbReference type="Proteomes" id="UP001324287"/>
    </source>
</evidence>
<dbReference type="EC" id="2.3.1.-" evidence="2"/>
<dbReference type="Pfam" id="PF00583">
    <property type="entry name" value="Acetyltransf_1"/>
    <property type="match status" value="1"/>
</dbReference>
<dbReference type="InterPro" id="IPR000182">
    <property type="entry name" value="GNAT_dom"/>
</dbReference>
<dbReference type="GO" id="GO:0016746">
    <property type="term" value="F:acyltransferase activity"/>
    <property type="evidence" value="ECO:0007669"/>
    <property type="project" value="UniProtKB-KW"/>
</dbReference>
<evidence type="ECO:0000259" key="1">
    <source>
        <dbReference type="PROSITE" id="PS51186"/>
    </source>
</evidence>
<protein>
    <submittedName>
        <fullName evidence="2">GNAT family N-acetyltransferase</fullName>
        <ecNumber evidence="2">2.3.1.-</ecNumber>
    </submittedName>
</protein>
<organism evidence="2 3">
    <name type="scientific">Blastococcus brunescens</name>
    <dbReference type="NCBI Taxonomy" id="1564165"/>
    <lineage>
        <taxon>Bacteria</taxon>
        <taxon>Bacillati</taxon>
        <taxon>Actinomycetota</taxon>
        <taxon>Actinomycetes</taxon>
        <taxon>Geodermatophilales</taxon>
        <taxon>Geodermatophilaceae</taxon>
        <taxon>Blastococcus</taxon>
    </lineage>
</organism>
<dbReference type="SUPFAM" id="SSF55729">
    <property type="entry name" value="Acyl-CoA N-acyltransferases (Nat)"/>
    <property type="match status" value="1"/>
</dbReference>
<dbReference type="CDD" id="cd04301">
    <property type="entry name" value="NAT_SF"/>
    <property type="match status" value="1"/>
</dbReference>
<reference evidence="2 3" key="1">
    <citation type="submission" date="2023-12" db="EMBL/GenBank/DDBJ databases">
        <title>Blastococcus brunescens sp. nov., an actonobacterium isolated from sandstone collected in sahara desert.</title>
        <authorList>
            <person name="Gtari M."/>
            <person name="Ghodhbane F."/>
        </authorList>
    </citation>
    <scope>NUCLEOTIDE SEQUENCE [LARGE SCALE GENOMIC DNA]</scope>
    <source>
        <strain evidence="2 3">BMG 8361</strain>
    </source>
</reference>
<dbReference type="Proteomes" id="UP001324287">
    <property type="component" value="Chromosome"/>
</dbReference>
<sequence length="95" mass="9981">MLALRTRVFVQEQGVPPEIEQDAADATALHALSRDGSGRVVATGRLLLRDDGTATVGRMATDAAARGRGHGAAVLAELQRQAALRGCARSSCTRR</sequence>
<dbReference type="InterPro" id="IPR016181">
    <property type="entry name" value="Acyl_CoA_acyltransferase"/>
</dbReference>
<dbReference type="RefSeq" id="WP_324278256.1">
    <property type="nucleotide sequence ID" value="NZ_CP141261.1"/>
</dbReference>
<dbReference type="EMBL" id="CP141261">
    <property type="protein sequence ID" value="WRL66945.1"/>
    <property type="molecule type" value="Genomic_DNA"/>
</dbReference>
<name>A0ABZ1B812_9ACTN</name>
<gene>
    <name evidence="2" type="ORF">U6N30_11680</name>
</gene>
<keyword evidence="2" id="KW-0808">Transferase</keyword>
<dbReference type="PROSITE" id="PS51186">
    <property type="entry name" value="GNAT"/>
    <property type="match status" value="1"/>
</dbReference>
<accession>A0ABZ1B812</accession>
<proteinExistence type="predicted"/>
<keyword evidence="2" id="KW-0012">Acyltransferase</keyword>
<dbReference type="Gene3D" id="3.40.630.30">
    <property type="match status" value="1"/>
</dbReference>